<comment type="caution">
    <text evidence="2">The sequence shown here is derived from an EMBL/GenBank/DDBJ whole genome shotgun (WGS) entry which is preliminary data.</text>
</comment>
<gene>
    <name evidence="2" type="ORF">NCTC10254_00738</name>
</gene>
<dbReference type="RefSeq" id="WP_040431220.1">
    <property type="nucleotide sequence ID" value="NZ_CAUOLB010000010.1"/>
</dbReference>
<sequence>MKIMDVNSYSRYTHNVPLLTPIQSAFAPPEDPRFPVRRLSYFDKSNSVIVTYYLCLLSVLILDSVSRTLTVLRTPYVFLPFLGVVIVLMYKTKFANTGSLIIGNTGVNVRTKANEGFFIKWGEVSEFRVVWTLTGRMVEFDYRTVMPGDTSQVYLTRRLSHTQEFRVVQLAKLLNSYRSHYSVGHVAL</sequence>
<organism evidence="2 3">
    <name type="scientific">Corynebacterium matruchotii</name>
    <dbReference type="NCBI Taxonomy" id="43768"/>
    <lineage>
        <taxon>Bacteria</taxon>
        <taxon>Bacillati</taxon>
        <taxon>Actinomycetota</taxon>
        <taxon>Actinomycetes</taxon>
        <taxon>Mycobacteriales</taxon>
        <taxon>Corynebacteriaceae</taxon>
        <taxon>Corynebacterium</taxon>
    </lineage>
</organism>
<name>A0A6H9XMH0_9CORY</name>
<feature type="transmembrane region" description="Helical" evidence="1">
    <location>
        <begin position="47"/>
        <end position="65"/>
    </location>
</feature>
<evidence type="ECO:0000313" key="3">
    <source>
        <dbReference type="Proteomes" id="UP000249886"/>
    </source>
</evidence>
<protein>
    <submittedName>
        <fullName evidence="2">Uncharacterized protein</fullName>
    </submittedName>
</protein>
<feature type="transmembrane region" description="Helical" evidence="1">
    <location>
        <begin position="71"/>
        <end position="90"/>
    </location>
</feature>
<accession>A0A6H9XMH0</accession>
<dbReference type="Proteomes" id="UP000249886">
    <property type="component" value="Unassembled WGS sequence"/>
</dbReference>
<dbReference type="GeneID" id="84572851"/>
<dbReference type="EMBL" id="UARK01000001">
    <property type="protein sequence ID" value="SPW24360.1"/>
    <property type="molecule type" value="Genomic_DNA"/>
</dbReference>
<proteinExistence type="predicted"/>
<dbReference type="AlphaFoldDB" id="A0A6H9XMH0"/>
<reference evidence="2 3" key="1">
    <citation type="submission" date="2018-06" db="EMBL/GenBank/DDBJ databases">
        <authorList>
            <consortium name="Pathogen Informatics"/>
            <person name="Doyle S."/>
        </authorList>
    </citation>
    <scope>NUCLEOTIDE SEQUENCE [LARGE SCALE GENOMIC DNA]</scope>
    <source>
        <strain evidence="2 3">NCTC10254</strain>
    </source>
</reference>
<evidence type="ECO:0000256" key="1">
    <source>
        <dbReference type="SAM" id="Phobius"/>
    </source>
</evidence>
<keyword evidence="1" id="KW-1133">Transmembrane helix</keyword>
<keyword evidence="1" id="KW-0812">Transmembrane</keyword>
<evidence type="ECO:0000313" key="2">
    <source>
        <dbReference type="EMBL" id="SPW24360.1"/>
    </source>
</evidence>
<keyword evidence="1" id="KW-0472">Membrane</keyword>